<protein>
    <recommendedName>
        <fullName evidence="2">Sortilin N-terminal domain-containing protein</fullName>
    </recommendedName>
</protein>
<dbReference type="Gene3D" id="2.130.10.10">
    <property type="entry name" value="YVTN repeat-like/Quinoprotein amine dehydrogenase"/>
    <property type="match status" value="1"/>
</dbReference>
<dbReference type="EMBL" id="LAZR01001348">
    <property type="protein sequence ID" value="KKN46108.1"/>
    <property type="molecule type" value="Genomic_DNA"/>
</dbReference>
<dbReference type="InterPro" id="IPR036278">
    <property type="entry name" value="Sialidase_sf"/>
</dbReference>
<dbReference type="InterPro" id="IPR015943">
    <property type="entry name" value="WD40/YVTN_repeat-like_dom_sf"/>
</dbReference>
<sequence>HDDYGTYVYKTTDYGNTWKSIKGNLPFGWVHVIREDLKNKNLLFVGTEFGIYASLDGGLSWLSLKNNLPTAAVRDIAIHPRENDLIIGTHGMGVWIMDDIAPLQEMTEEVFNSDSYLFNIRPATQFLRSTTREYYSKQIYAAKNPSFGMTITSYFRTKPEERPEVFIKDSKGNTISKLKFLKREGVQRKTWNLRHIPKTKEGKEIKPSGIGFIEYPFVASGEYTIELVVKDQKLMKKGIVYPDPRFQMKEEERIIRSDKIAEVMAHSKKMGLSITATRNIRRQLKKLDEVLKEKEGTPEIVRATLKNFDEKFAKLEEEIIPKGFGYRGSIEMALRGGSLSQLVMMLGGSISGYPSVPTKTELSQLKELSEAVNALVSRFNEFMSVEIPKLNEILEEHSLKPLKAPKKVSL</sequence>
<proteinExistence type="predicted"/>
<accession>A0A0F9TXG6</accession>
<name>A0A0F9TXG6_9ZZZZ</name>
<evidence type="ECO:0008006" key="2">
    <source>
        <dbReference type="Google" id="ProtNLM"/>
    </source>
</evidence>
<dbReference type="AlphaFoldDB" id="A0A0F9TXG6"/>
<reference evidence="1" key="1">
    <citation type="journal article" date="2015" name="Nature">
        <title>Complex archaea that bridge the gap between prokaryotes and eukaryotes.</title>
        <authorList>
            <person name="Spang A."/>
            <person name="Saw J.H."/>
            <person name="Jorgensen S.L."/>
            <person name="Zaremba-Niedzwiedzka K."/>
            <person name="Martijn J."/>
            <person name="Lind A.E."/>
            <person name="van Eijk R."/>
            <person name="Schleper C."/>
            <person name="Guy L."/>
            <person name="Ettema T.J."/>
        </authorList>
    </citation>
    <scope>NUCLEOTIDE SEQUENCE</scope>
</reference>
<evidence type="ECO:0000313" key="1">
    <source>
        <dbReference type="EMBL" id="KKN46108.1"/>
    </source>
</evidence>
<gene>
    <name evidence="1" type="ORF">LCGC14_0676130</name>
</gene>
<organism evidence="1">
    <name type="scientific">marine sediment metagenome</name>
    <dbReference type="NCBI Taxonomy" id="412755"/>
    <lineage>
        <taxon>unclassified sequences</taxon>
        <taxon>metagenomes</taxon>
        <taxon>ecological metagenomes</taxon>
    </lineage>
</organism>
<comment type="caution">
    <text evidence="1">The sequence shown here is derived from an EMBL/GenBank/DDBJ whole genome shotgun (WGS) entry which is preliminary data.</text>
</comment>
<dbReference type="SUPFAM" id="SSF50939">
    <property type="entry name" value="Sialidases"/>
    <property type="match status" value="1"/>
</dbReference>
<feature type="non-terminal residue" evidence="1">
    <location>
        <position position="1"/>
    </location>
</feature>